<keyword evidence="5" id="KW-1185">Reference proteome</keyword>
<proteinExistence type="predicted"/>
<evidence type="ECO:0000256" key="1">
    <source>
        <dbReference type="ARBA" id="ARBA00022737"/>
    </source>
</evidence>
<dbReference type="PANTHER" id="PTHR10039:SF14">
    <property type="entry name" value="NACHT DOMAIN-CONTAINING PROTEIN"/>
    <property type="match status" value="1"/>
</dbReference>
<keyword evidence="2" id="KW-0472">Membrane</keyword>
<keyword evidence="2" id="KW-0812">Transmembrane</keyword>
<keyword evidence="1" id="KW-0677">Repeat</keyword>
<evidence type="ECO:0000313" key="4">
    <source>
        <dbReference type="EMBL" id="KAF9463345.1"/>
    </source>
</evidence>
<dbReference type="InterPro" id="IPR027417">
    <property type="entry name" value="P-loop_NTPase"/>
</dbReference>
<feature type="transmembrane region" description="Helical" evidence="2">
    <location>
        <begin position="616"/>
        <end position="639"/>
    </location>
</feature>
<accession>A0A9P6CII7</accession>
<protein>
    <recommendedName>
        <fullName evidence="3">Nephrocystin 3-like N-terminal domain-containing protein</fullName>
    </recommendedName>
</protein>
<keyword evidence="2" id="KW-1133">Transmembrane helix</keyword>
<comment type="caution">
    <text evidence="4">The sequence shown here is derived from an EMBL/GenBank/DDBJ whole genome shotgun (WGS) entry which is preliminary data.</text>
</comment>
<dbReference type="Pfam" id="PF24883">
    <property type="entry name" value="NPHP3_N"/>
    <property type="match status" value="1"/>
</dbReference>
<sequence>MCHPLITRWLHSNDVESYDEPRLWLHGGPGTGKSVLAAYLMDKKKEVRSQDEIVLCAFCGVQGGIQSTSGSIALGFLRQCLEEYYESFEKHDFDILYRIIWDARDGRLYTLDQLRAPLFSLFKCFKKICFIIDGIDECEADVFERRGIINILFNENSVPSSFLLSGRREAAVVKHLKDFPQVEIGGSETTEGDIQMFVSAEVDRLASEYPECKASKDLLKEGLFRGAGSMFLWVKLKLDVIRSIDSDSGDILEDNVETSIKATVNHVLGALVDWRKADDGVPYAALVHYSLREYLLSNGLPTQYPSQISPERLFRTCCAILRSSAVRKPLKQYYDSADKRRRSGGVGESVNWRTLSRRGDVERKKRIVFGENCEFRDIAPPQFIKNQEDYLKLLRKMRDDEREDARKLIATPGLLERELMMYALKVNKMDSTSPCPGTMSTTANIDLSTTLQPIEEAIGIIQQLACGEKPNYYMHIFNMNFWRGIPVIHPENIWTNQSARLLKGAKQLVASTHMLELATLAIKNLRDTELTFHALEDRGTVVPGSSFLVHTLRHTGHTFALWIMAHIYTSSDQKSETVKALQGDSFLHPSLLHSIKVTTHIEPQNTTILRFEFDAWNYYLIALSLVLFFSFIVGSLLFVY</sequence>
<evidence type="ECO:0000259" key="3">
    <source>
        <dbReference type="Pfam" id="PF24883"/>
    </source>
</evidence>
<feature type="domain" description="Nephrocystin 3-like N-terminal" evidence="3">
    <location>
        <begin position="4"/>
        <end position="167"/>
    </location>
</feature>
<dbReference type="EMBL" id="MU150263">
    <property type="protein sequence ID" value="KAF9463345.1"/>
    <property type="molecule type" value="Genomic_DNA"/>
</dbReference>
<dbReference type="SUPFAM" id="SSF52540">
    <property type="entry name" value="P-loop containing nucleoside triphosphate hydrolases"/>
    <property type="match status" value="1"/>
</dbReference>
<dbReference type="Gene3D" id="3.40.50.300">
    <property type="entry name" value="P-loop containing nucleotide triphosphate hydrolases"/>
    <property type="match status" value="1"/>
</dbReference>
<dbReference type="InterPro" id="IPR056884">
    <property type="entry name" value="NPHP3-like_N"/>
</dbReference>
<dbReference type="Proteomes" id="UP000807353">
    <property type="component" value="Unassembled WGS sequence"/>
</dbReference>
<evidence type="ECO:0000256" key="2">
    <source>
        <dbReference type="SAM" id="Phobius"/>
    </source>
</evidence>
<evidence type="ECO:0000313" key="5">
    <source>
        <dbReference type="Proteomes" id="UP000807353"/>
    </source>
</evidence>
<organism evidence="4 5">
    <name type="scientific">Collybia nuda</name>
    <dbReference type="NCBI Taxonomy" id="64659"/>
    <lineage>
        <taxon>Eukaryota</taxon>
        <taxon>Fungi</taxon>
        <taxon>Dikarya</taxon>
        <taxon>Basidiomycota</taxon>
        <taxon>Agaricomycotina</taxon>
        <taxon>Agaricomycetes</taxon>
        <taxon>Agaricomycetidae</taxon>
        <taxon>Agaricales</taxon>
        <taxon>Tricholomatineae</taxon>
        <taxon>Clitocybaceae</taxon>
        <taxon>Collybia</taxon>
    </lineage>
</organism>
<reference evidence="4" key="1">
    <citation type="submission" date="2020-11" db="EMBL/GenBank/DDBJ databases">
        <authorList>
            <consortium name="DOE Joint Genome Institute"/>
            <person name="Ahrendt S."/>
            <person name="Riley R."/>
            <person name="Andreopoulos W."/>
            <person name="Labutti K."/>
            <person name="Pangilinan J."/>
            <person name="Ruiz-Duenas F.J."/>
            <person name="Barrasa J.M."/>
            <person name="Sanchez-Garcia M."/>
            <person name="Camarero S."/>
            <person name="Miyauchi S."/>
            <person name="Serrano A."/>
            <person name="Linde D."/>
            <person name="Babiker R."/>
            <person name="Drula E."/>
            <person name="Ayuso-Fernandez I."/>
            <person name="Pacheco R."/>
            <person name="Padilla G."/>
            <person name="Ferreira P."/>
            <person name="Barriuso J."/>
            <person name="Kellner H."/>
            <person name="Castanera R."/>
            <person name="Alfaro M."/>
            <person name="Ramirez L."/>
            <person name="Pisabarro A.G."/>
            <person name="Kuo A."/>
            <person name="Tritt A."/>
            <person name="Lipzen A."/>
            <person name="He G."/>
            <person name="Yan M."/>
            <person name="Ng V."/>
            <person name="Cullen D."/>
            <person name="Martin F."/>
            <person name="Rosso M.-N."/>
            <person name="Henrissat B."/>
            <person name="Hibbett D."/>
            <person name="Martinez A.T."/>
            <person name="Grigoriev I.V."/>
        </authorList>
    </citation>
    <scope>NUCLEOTIDE SEQUENCE</scope>
    <source>
        <strain evidence="4">CBS 247.69</strain>
    </source>
</reference>
<dbReference type="PANTHER" id="PTHR10039">
    <property type="entry name" value="AMELOGENIN"/>
    <property type="match status" value="1"/>
</dbReference>
<dbReference type="OrthoDB" id="2941639at2759"/>
<name>A0A9P6CII7_9AGAR</name>
<dbReference type="AlphaFoldDB" id="A0A9P6CII7"/>
<gene>
    <name evidence="4" type="ORF">BDZ94DRAFT_1308862</name>
</gene>